<gene>
    <name evidence="2" type="ORF">AMQ84_00085</name>
</gene>
<proteinExistence type="predicted"/>
<keyword evidence="1" id="KW-0812">Transmembrane</keyword>
<keyword evidence="3" id="KW-1185">Reference proteome</keyword>
<dbReference type="Proteomes" id="UP000070475">
    <property type="component" value="Unassembled WGS sequence"/>
</dbReference>
<keyword evidence="1" id="KW-0472">Membrane</keyword>
<dbReference type="EMBL" id="LIRB01000024">
    <property type="protein sequence ID" value="KWX81454.1"/>
    <property type="molecule type" value="Genomic_DNA"/>
</dbReference>
<name>A0A132UCI9_9BACL</name>
<evidence type="ECO:0000256" key="1">
    <source>
        <dbReference type="SAM" id="Phobius"/>
    </source>
</evidence>
<evidence type="ECO:0000313" key="3">
    <source>
        <dbReference type="Proteomes" id="UP000070475"/>
    </source>
</evidence>
<organism evidence="2 3">
    <name type="scientific">Paenibacillus riograndensis</name>
    <dbReference type="NCBI Taxonomy" id="483937"/>
    <lineage>
        <taxon>Bacteria</taxon>
        <taxon>Bacillati</taxon>
        <taxon>Bacillota</taxon>
        <taxon>Bacilli</taxon>
        <taxon>Bacillales</taxon>
        <taxon>Paenibacillaceae</taxon>
        <taxon>Paenibacillus</taxon>
        <taxon>Paenibacillus sonchi group</taxon>
    </lineage>
</organism>
<accession>A0A132UCI9</accession>
<dbReference type="AlphaFoldDB" id="A0A132UCI9"/>
<evidence type="ECO:0000313" key="2">
    <source>
        <dbReference type="EMBL" id="KWX81454.1"/>
    </source>
</evidence>
<sequence>MQLTYRRVFVALDAGEDELNRYFVYINCISIPVLAALMYVLMRKLTKPRKSLADSTKNRSLIHI</sequence>
<feature type="transmembrane region" description="Helical" evidence="1">
    <location>
        <begin position="22"/>
        <end position="42"/>
    </location>
</feature>
<protein>
    <submittedName>
        <fullName evidence="2">Uncharacterized protein</fullName>
    </submittedName>
</protein>
<dbReference type="PATRIC" id="fig|483937.3.peg.828"/>
<comment type="caution">
    <text evidence="2">The sequence shown here is derived from an EMBL/GenBank/DDBJ whole genome shotgun (WGS) entry which is preliminary data.</text>
</comment>
<keyword evidence="1" id="KW-1133">Transmembrane helix</keyword>
<reference evidence="2 3" key="1">
    <citation type="submission" date="2015-08" db="EMBL/GenBank/DDBJ databases">
        <title>Genomes of Paenibacillus riograndensis.</title>
        <authorList>
            <person name="Sant'Anna F.H."/>
            <person name="Souza R."/>
            <person name="Ambrosini A."/>
            <person name="Bach E."/>
            <person name="Fernandes G."/>
            <person name="Balsanelli E."/>
            <person name="Baura V.A."/>
            <person name="Pedrosa F.O."/>
            <person name="Souza E.M."/>
            <person name="Passaglia L."/>
        </authorList>
    </citation>
    <scope>NUCLEOTIDE SEQUENCE [LARGE SCALE GENOMIC DNA]</scope>
    <source>
        <strain evidence="2 3">CAS34</strain>
    </source>
</reference>